<evidence type="ECO:0000256" key="2">
    <source>
        <dbReference type="ARBA" id="ARBA00023125"/>
    </source>
</evidence>
<dbReference type="PANTHER" id="PTHR30055:SF234">
    <property type="entry name" value="HTH-TYPE TRANSCRIPTIONAL REGULATOR BETI"/>
    <property type="match status" value="1"/>
</dbReference>
<reference evidence="7 8" key="1">
    <citation type="submission" date="2014-03" db="EMBL/GenBank/DDBJ databases">
        <title>Whole genome sequence of Novosphingobium resinovorum KF1.</title>
        <authorList>
            <person name="Gan H.M."/>
            <person name="Gan H.Y."/>
            <person name="Chew T.H."/>
            <person name="Savka M.A."/>
        </authorList>
    </citation>
    <scope>NUCLEOTIDE SEQUENCE [LARGE SCALE GENOMIC DNA]</scope>
    <source>
        <strain evidence="7 8">KF1</strain>
    </source>
</reference>
<dbReference type="RefSeq" id="WP_008830241.1">
    <property type="nucleotide sequence ID" value="NZ_BSFC01000021.1"/>
</dbReference>
<comment type="caution">
    <text evidence="7">The sequence shown here is derived from an EMBL/GenBank/DDBJ whole genome shotgun (WGS) entry which is preliminary data.</text>
</comment>
<gene>
    <name evidence="7" type="ORF">BV97_04283</name>
</gene>
<dbReference type="GO" id="GO:0003700">
    <property type="term" value="F:DNA-binding transcription factor activity"/>
    <property type="evidence" value="ECO:0007669"/>
    <property type="project" value="TreeGrafter"/>
</dbReference>
<dbReference type="PANTHER" id="PTHR30055">
    <property type="entry name" value="HTH-TYPE TRANSCRIPTIONAL REGULATOR RUTR"/>
    <property type="match status" value="1"/>
</dbReference>
<dbReference type="InterPro" id="IPR009057">
    <property type="entry name" value="Homeodomain-like_sf"/>
</dbReference>
<feature type="domain" description="HTH tetR-type" evidence="6">
    <location>
        <begin position="32"/>
        <end position="93"/>
    </location>
</feature>
<dbReference type="eggNOG" id="COG1309">
    <property type="taxonomic scope" value="Bacteria"/>
</dbReference>
<comment type="caution">
    <text evidence="4">Lacks conserved residue(s) required for the propagation of feature annotation.</text>
</comment>
<dbReference type="SUPFAM" id="SSF46689">
    <property type="entry name" value="Homeodomain-like"/>
    <property type="match status" value="1"/>
</dbReference>
<proteinExistence type="predicted"/>
<keyword evidence="3" id="KW-0804">Transcription</keyword>
<evidence type="ECO:0000256" key="4">
    <source>
        <dbReference type="PROSITE-ProRule" id="PRU00335"/>
    </source>
</evidence>
<evidence type="ECO:0000256" key="1">
    <source>
        <dbReference type="ARBA" id="ARBA00023015"/>
    </source>
</evidence>
<keyword evidence="2 4" id="KW-0238">DNA-binding</keyword>
<organism evidence="7 8">
    <name type="scientific">Novosphingobium resinovorum</name>
    <dbReference type="NCBI Taxonomy" id="158500"/>
    <lineage>
        <taxon>Bacteria</taxon>
        <taxon>Pseudomonadati</taxon>
        <taxon>Pseudomonadota</taxon>
        <taxon>Alphaproteobacteria</taxon>
        <taxon>Sphingomonadales</taxon>
        <taxon>Sphingomonadaceae</taxon>
        <taxon>Novosphingobium</taxon>
    </lineage>
</organism>
<evidence type="ECO:0000313" key="7">
    <source>
        <dbReference type="EMBL" id="EZP78307.1"/>
    </source>
</evidence>
<feature type="region of interest" description="Disordered" evidence="5">
    <location>
        <begin position="1"/>
        <end position="29"/>
    </location>
</feature>
<dbReference type="PATRIC" id="fig|158500.4.peg.4350"/>
<dbReference type="Proteomes" id="UP000024329">
    <property type="component" value="Unassembled WGS sequence"/>
</dbReference>
<dbReference type="Pfam" id="PF00440">
    <property type="entry name" value="TetR_N"/>
    <property type="match status" value="1"/>
</dbReference>
<name>A0A031JQL0_9SPHN</name>
<sequence length="250" mass="28010">MHDTIRSDPNDTAASETGTAPERGRRRHVTSAATRIKIIEAAEKLFADRGIDGVALREIAAAAGQGNNTAVQYHFGTKEALVYAIFDYRTEMFEPLRAAMLDRAEEAGLLGDARTLLEIMCLPHLTISDENGRHPYSAFLAQYLTRTRAEGIPHPYDDPEVPVPALRRVRRLIVERVNYVPPVELRLRVGLCKLMFLNMLMRRDSGFPHFDQGITLDALVDDTMVQMTVALTAPYNHRHAPLFADMIKAD</sequence>
<evidence type="ECO:0000256" key="5">
    <source>
        <dbReference type="SAM" id="MobiDB-lite"/>
    </source>
</evidence>
<dbReference type="AlphaFoldDB" id="A0A031JQL0"/>
<dbReference type="InterPro" id="IPR050109">
    <property type="entry name" value="HTH-type_TetR-like_transc_reg"/>
</dbReference>
<dbReference type="Gene3D" id="1.10.357.10">
    <property type="entry name" value="Tetracycline Repressor, domain 2"/>
    <property type="match status" value="1"/>
</dbReference>
<dbReference type="PROSITE" id="PS50977">
    <property type="entry name" value="HTH_TETR_2"/>
    <property type="match status" value="1"/>
</dbReference>
<dbReference type="EMBL" id="JFYZ01000030">
    <property type="protein sequence ID" value="EZP78307.1"/>
    <property type="molecule type" value="Genomic_DNA"/>
</dbReference>
<evidence type="ECO:0000259" key="6">
    <source>
        <dbReference type="PROSITE" id="PS50977"/>
    </source>
</evidence>
<evidence type="ECO:0000256" key="3">
    <source>
        <dbReference type="ARBA" id="ARBA00023163"/>
    </source>
</evidence>
<protein>
    <submittedName>
        <fullName evidence="7">Regulatory protein TetR</fullName>
    </submittedName>
</protein>
<accession>A0A031JQL0</accession>
<dbReference type="GO" id="GO:0000976">
    <property type="term" value="F:transcription cis-regulatory region binding"/>
    <property type="evidence" value="ECO:0007669"/>
    <property type="project" value="TreeGrafter"/>
</dbReference>
<evidence type="ECO:0000313" key="8">
    <source>
        <dbReference type="Proteomes" id="UP000024329"/>
    </source>
</evidence>
<keyword evidence="1" id="KW-0805">Transcription regulation</keyword>
<dbReference type="InterPro" id="IPR001647">
    <property type="entry name" value="HTH_TetR"/>
</dbReference>